<dbReference type="Pfam" id="PF04290">
    <property type="entry name" value="DctQ"/>
    <property type="match status" value="1"/>
</dbReference>
<evidence type="ECO:0000313" key="11">
    <source>
        <dbReference type="EMBL" id="PRY95456.1"/>
    </source>
</evidence>
<evidence type="ECO:0000256" key="1">
    <source>
        <dbReference type="ARBA" id="ARBA00004429"/>
    </source>
</evidence>
<keyword evidence="3" id="KW-1003">Cell membrane</keyword>
<feature type="transmembrane region" description="Helical" evidence="9">
    <location>
        <begin position="53"/>
        <end position="74"/>
    </location>
</feature>
<sequence length="218" mass="23481">MPVILGLLAPLEWVLTRVLRLCRTLALLALGIMVCVVLYSIPMRYLLNDAPAWANQLTLFFMIWMTGLMAPVAYRQGGFVAIDMLERALPGRLSTLLVLALTLASLVVLAAALPHATAHVQSGCLFRSATLWLPFTLELAIPLPGEAALTLCSGDGWAFGFEAGWTKMPNALTYIALKIGLVLLILVNVEMVLRHLATLLGGADRLAPLPVTDAPVAE</sequence>
<comment type="function">
    <text evidence="9">Part of the tripartite ATP-independent periplasmic (TRAP) transport system.</text>
</comment>
<proteinExistence type="inferred from homology"/>
<dbReference type="InterPro" id="IPR007387">
    <property type="entry name" value="TRAP_DctQ"/>
</dbReference>
<evidence type="ECO:0000256" key="6">
    <source>
        <dbReference type="ARBA" id="ARBA00022989"/>
    </source>
</evidence>
<keyword evidence="5 9" id="KW-0812">Transmembrane</keyword>
<comment type="similarity">
    <text evidence="8 9">Belongs to the TRAP transporter small permease family.</text>
</comment>
<dbReference type="GO" id="GO:0022857">
    <property type="term" value="F:transmembrane transporter activity"/>
    <property type="evidence" value="ECO:0007669"/>
    <property type="project" value="UniProtKB-UniRule"/>
</dbReference>
<name>A0A2T0X936_9RHOB</name>
<feature type="transmembrane region" description="Helical" evidence="9">
    <location>
        <begin position="21"/>
        <end position="41"/>
    </location>
</feature>
<protein>
    <recommendedName>
        <fullName evidence="9">TRAP transporter small permease protein</fullName>
    </recommendedName>
</protein>
<dbReference type="GO" id="GO:0015740">
    <property type="term" value="P:C4-dicarboxylate transport"/>
    <property type="evidence" value="ECO:0007669"/>
    <property type="project" value="TreeGrafter"/>
</dbReference>
<comment type="caution">
    <text evidence="11">The sequence shown here is derived from an EMBL/GenBank/DDBJ whole genome shotgun (WGS) entry which is preliminary data.</text>
</comment>
<comment type="subunit">
    <text evidence="9">The complex comprises the extracytoplasmic solute receptor protein and the two transmembrane proteins.</text>
</comment>
<evidence type="ECO:0000256" key="3">
    <source>
        <dbReference type="ARBA" id="ARBA00022475"/>
    </source>
</evidence>
<evidence type="ECO:0000256" key="5">
    <source>
        <dbReference type="ARBA" id="ARBA00022692"/>
    </source>
</evidence>
<reference evidence="11 12" key="1">
    <citation type="submission" date="2018-03" db="EMBL/GenBank/DDBJ databases">
        <title>Genomic Encyclopedia of Archaeal and Bacterial Type Strains, Phase II (KMG-II): from individual species to whole genera.</title>
        <authorList>
            <person name="Goeker M."/>
        </authorList>
    </citation>
    <scope>NUCLEOTIDE SEQUENCE [LARGE SCALE GENOMIC DNA]</scope>
    <source>
        <strain evidence="11 12">DSM 29318</strain>
    </source>
</reference>
<keyword evidence="4 9" id="KW-0997">Cell inner membrane</keyword>
<evidence type="ECO:0000313" key="12">
    <source>
        <dbReference type="Proteomes" id="UP000238801"/>
    </source>
</evidence>
<gene>
    <name evidence="11" type="ORF">BCF33_1076</name>
</gene>
<dbReference type="AlphaFoldDB" id="A0A2T0X936"/>
<dbReference type="PANTHER" id="PTHR35011">
    <property type="entry name" value="2,3-DIKETO-L-GULONATE TRAP TRANSPORTER SMALL PERMEASE PROTEIN YIAM"/>
    <property type="match status" value="1"/>
</dbReference>
<dbReference type="InterPro" id="IPR055348">
    <property type="entry name" value="DctQ"/>
</dbReference>
<keyword evidence="2 9" id="KW-0813">Transport</keyword>
<feature type="domain" description="Tripartite ATP-independent periplasmic transporters DctQ component" evidence="10">
    <location>
        <begin position="33"/>
        <end position="117"/>
    </location>
</feature>
<dbReference type="EMBL" id="PVTT01000001">
    <property type="protein sequence ID" value="PRY95456.1"/>
    <property type="molecule type" value="Genomic_DNA"/>
</dbReference>
<dbReference type="RefSeq" id="WP_106159830.1">
    <property type="nucleotide sequence ID" value="NZ_PVTT01000001.1"/>
</dbReference>
<feature type="transmembrane region" description="Helical" evidence="9">
    <location>
        <begin position="171"/>
        <end position="189"/>
    </location>
</feature>
<evidence type="ECO:0000256" key="8">
    <source>
        <dbReference type="ARBA" id="ARBA00038436"/>
    </source>
</evidence>
<keyword evidence="7 9" id="KW-0472">Membrane</keyword>
<dbReference type="OrthoDB" id="4964541at2"/>
<accession>A0A2T0X936</accession>
<evidence type="ECO:0000256" key="4">
    <source>
        <dbReference type="ARBA" id="ARBA00022519"/>
    </source>
</evidence>
<feature type="transmembrane region" description="Helical" evidence="9">
    <location>
        <begin position="95"/>
        <end position="113"/>
    </location>
</feature>
<dbReference type="GO" id="GO:0005886">
    <property type="term" value="C:plasma membrane"/>
    <property type="evidence" value="ECO:0007669"/>
    <property type="project" value="UniProtKB-SubCell"/>
</dbReference>
<keyword evidence="12" id="KW-1185">Reference proteome</keyword>
<keyword evidence="6 9" id="KW-1133">Transmembrane helix</keyword>
<organism evidence="11 12">
    <name type="scientific">Hasllibacter halocynthiae</name>
    <dbReference type="NCBI Taxonomy" id="595589"/>
    <lineage>
        <taxon>Bacteria</taxon>
        <taxon>Pseudomonadati</taxon>
        <taxon>Pseudomonadota</taxon>
        <taxon>Alphaproteobacteria</taxon>
        <taxon>Rhodobacterales</taxon>
        <taxon>Roseobacteraceae</taxon>
        <taxon>Hasllibacter</taxon>
    </lineage>
</organism>
<evidence type="ECO:0000259" key="10">
    <source>
        <dbReference type="Pfam" id="PF04290"/>
    </source>
</evidence>
<evidence type="ECO:0000256" key="9">
    <source>
        <dbReference type="RuleBase" id="RU369079"/>
    </source>
</evidence>
<dbReference type="Proteomes" id="UP000238801">
    <property type="component" value="Unassembled WGS sequence"/>
</dbReference>
<evidence type="ECO:0000256" key="2">
    <source>
        <dbReference type="ARBA" id="ARBA00022448"/>
    </source>
</evidence>
<comment type="subcellular location">
    <subcellularLocation>
        <location evidence="1 9">Cell inner membrane</location>
        <topology evidence="1 9">Multi-pass membrane protein</topology>
    </subcellularLocation>
</comment>
<dbReference type="PANTHER" id="PTHR35011:SF11">
    <property type="entry name" value="TRAP TRANSPORTER SMALL PERMEASE PROTEIN"/>
    <property type="match status" value="1"/>
</dbReference>
<evidence type="ECO:0000256" key="7">
    <source>
        <dbReference type="ARBA" id="ARBA00023136"/>
    </source>
</evidence>